<dbReference type="InterPro" id="IPR004860">
    <property type="entry name" value="LAGLIDADG_dom"/>
</dbReference>
<dbReference type="EMBL" id="LCPO01000024">
    <property type="protein sequence ID" value="KKU98534.1"/>
    <property type="molecule type" value="Genomic_DNA"/>
</dbReference>
<dbReference type="Proteomes" id="UP000034600">
    <property type="component" value="Unassembled WGS sequence"/>
</dbReference>
<dbReference type="InterPro" id="IPR051289">
    <property type="entry name" value="LAGLIDADG_Endonuclease"/>
</dbReference>
<keyword evidence="2" id="KW-0255">Endonuclease</keyword>
<gene>
    <name evidence="2" type="ORF">UY32_C0024G0003</name>
</gene>
<dbReference type="SUPFAM" id="SSF55608">
    <property type="entry name" value="Homing endonucleases"/>
    <property type="match status" value="1"/>
</dbReference>
<accession>A0A0G1UWA5</accession>
<proteinExistence type="predicted"/>
<organism evidence="2 3">
    <name type="scientific">Candidatus Jorgensenbacteria bacterium GW2011_GWC1_48_8</name>
    <dbReference type="NCBI Taxonomy" id="1618666"/>
    <lineage>
        <taxon>Bacteria</taxon>
        <taxon>Candidatus Joergenseniibacteriota</taxon>
    </lineage>
</organism>
<dbReference type="GO" id="GO:0004519">
    <property type="term" value="F:endonuclease activity"/>
    <property type="evidence" value="ECO:0007669"/>
    <property type="project" value="UniProtKB-KW"/>
</dbReference>
<dbReference type="Pfam" id="PF00961">
    <property type="entry name" value="LAGLIDADG_1"/>
    <property type="match status" value="1"/>
</dbReference>
<dbReference type="AlphaFoldDB" id="A0A0G1UWA5"/>
<feature type="domain" description="Homing endonuclease LAGLIDADG" evidence="1">
    <location>
        <begin position="16"/>
        <end position="114"/>
    </location>
</feature>
<reference evidence="2 3" key="1">
    <citation type="journal article" date="2015" name="Nature">
        <title>rRNA introns, odd ribosomes, and small enigmatic genomes across a large radiation of phyla.</title>
        <authorList>
            <person name="Brown C.T."/>
            <person name="Hug L.A."/>
            <person name="Thomas B.C."/>
            <person name="Sharon I."/>
            <person name="Castelle C.J."/>
            <person name="Singh A."/>
            <person name="Wilkins M.J."/>
            <person name="Williams K.H."/>
            <person name="Banfield J.F."/>
        </authorList>
    </citation>
    <scope>NUCLEOTIDE SEQUENCE [LARGE SCALE GENOMIC DNA]</scope>
</reference>
<dbReference type="InterPro" id="IPR027434">
    <property type="entry name" value="Homing_endonucl"/>
</dbReference>
<dbReference type="PANTHER" id="PTHR36181">
    <property type="entry name" value="INTRON-ENCODED ENDONUCLEASE AI3-RELATED"/>
    <property type="match status" value="1"/>
</dbReference>
<comment type="caution">
    <text evidence="2">The sequence shown here is derived from an EMBL/GenBank/DDBJ whole genome shotgun (WGS) entry which is preliminary data.</text>
</comment>
<keyword evidence="2" id="KW-0540">Nuclease</keyword>
<evidence type="ECO:0000313" key="3">
    <source>
        <dbReference type="Proteomes" id="UP000034600"/>
    </source>
</evidence>
<sequence>MKVITQIPVHVAWYVSGFVDGEGSFNISLRKKSDYKTGWQPVLSFNVSQRERTILALMKQHFGVGIIKQRKDGLYSYDVANPNALNEVIIPFFTRYGFLSQTKKKNFSLFKKAVGLMANKKHLTKDGLDELLEIREKINIGAGRTRKYTKKDVLLESSETIR</sequence>
<dbReference type="Gene3D" id="3.10.28.10">
    <property type="entry name" value="Homing endonucleases"/>
    <property type="match status" value="1"/>
</dbReference>
<name>A0A0G1UWA5_9BACT</name>
<evidence type="ECO:0000259" key="1">
    <source>
        <dbReference type="Pfam" id="PF00961"/>
    </source>
</evidence>
<keyword evidence="2" id="KW-0378">Hydrolase</keyword>
<dbReference type="PANTHER" id="PTHR36181:SF2">
    <property type="entry name" value="INTRON-ENCODED ENDONUCLEASE AI3-RELATED"/>
    <property type="match status" value="1"/>
</dbReference>
<evidence type="ECO:0000313" key="2">
    <source>
        <dbReference type="EMBL" id="KKU98534.1"/>
    </source>
</evidence>
<protein>
    <submittedName>
        <fullName evidence="2">LAGLIDADG homing endonuclease</fullName>
    </submittedName>
</protein>